<dbReference type="InterPro" id="IPR016181">
    <property type="entry name" value="Acyl_CoA_acyltransferase"/>
</dbReference>
<accession>A0A1X2EGZ5</accession>
<evidence type="ECO:0000313" key="2">
    <source>
        <dbReference type="EMBL" id="ORX01687.1"/>
    </source>
</evidence>
<dbReference type="OrthoDB" id="7057833at2"/>
<dbReference type="SUPFAM" id="SSF55729">
    <property type="entry name" value="Acyl-CoA N-acyltransferases (Nat)"/>
    <property type="match status" value="1"/>
</dbReference>
<dbReference type="Pfam" id="PF13673">
    <property type="entry name" value="Acetyltransf_10"/>
    <property type="match status" value="1"/>
</dbReference>
<dbReference type="RefSeq" id="WP_109562063.1">
    <property type="nucleotide sequence ID" value="NZ_JACKSN010000101.1"/>
</dbReference>
<gene>
    <name evidence="2" type="ORF">AWC30_13325</name>
</gene>
<sequence length="201" mass="22640">MPNEVRSAQKADIAALARVLARAFHDDPVSMWLLPDARSREARLPRMFAALTRHHHLRGGGVEVASVGGPIGGVALWDPPGRWRPSRRTELLAMPAMIVAFGTRLGVGRDLTELMQREHPEEPHWYLATIGSDPTMRGRGLGRDLMRSRLDRCDAEHSPAYLESSKAENVPYYERFGFQVTGEVTLPRGGPTLWRMWRNPR</sequence>
<comment type="caution">
    <text evidence="2">The sequence shown here is derived from an EMBL/GenBank/DDBJ whole genome shotgun (WGS) entry which is preliminary data.</text>
</comment>
<dbReference type="STRING" id="1798.AWC30_13325"/>
<evidence type="ECO:0000259" key="1">
    <source>
        <dbReference type="PROSITE" id="PS51186"/>
    </source>
</evidence>
<dbReference type="PROSITE" id="PS51186">
    <property type="entry name" value="GNAT"/>
    <property type="match status" value="1"/>
</dbReference>
<reference evidence="2 3" key="1">
    <citation type="submission" date="2016-01" db="EMBL/GenBank/DDBJ databases">
        <title>The new phylogeny of the genus Mycobacterium.</title>
        <authorList>
            <person name="Tarcisio F."/>
            <person name="Conor M."/>
            <person name="Antonella G."/>
            <person name="Elisabetta G."/>
            <person name="Giulia F.S."/>
            <person name="Sara T."/>
            <person name="Anna F."/>
            <person name="Clotilde B."/>
            <person name="Roberto B."/>
            <person name="Veronica D.S."/>
            <person name="Fabio R."/>
            <person name="Monica P."/>
            <person name="Olivier J."/>
            <person name="Enrico T."/>
            <person name="Nicola S."/>
        </authorList>
    </citation>
    <scope>NUCLEOTIDE SEQUENCE [LARGE SCALE GENOMIC DNA]</scope>
    <source>
        <strain evidence="2 3">DSM 44153</strain>
    </source>
</reference>
<keyword evidence="3" id="KW-1185">Reference proteome</keyword>
<dbReference type="Proteomes" id="UP000193090">
    <property type="component" value="Unassembled WGS sequence"/>
</dbReference>
<proteinExistence type="predicted"/>
<dbReference type="Gene3D" id="3.40.630.30">
    <property type="match status" value="1"/>
</dbReference>
<evidence type="ECO:0000313" key="3">
    <source>
        <dbReference type="Proteomes" id="UP000193090"/>
    </source>
</evidence>
<dbReference type="PANTHER" id="PTHR42791:SF1">
    <property type="entry name" value="N-ACETYLTRANSFERASE DOMAIN-CONTAINING PROTEIN"/>
    <property type="match status" value="1"/>
</dbReference>
<dbReference type="GO" id="GO:0016747">
    <property type="term" value="F:acyltransferase activity, transferring groups other than amino-acyl groups"/>
    <property type="evidence" value="ECO:0007669"/>
    <property type="project" value="InterPro"/>
</dbReference>
<name>A0A1X2EGZ5_9MYCO</name>
<dbReference type="CDD" id="cd04301">
    <property type="entry name" value="NAT_SF"/>
    <property type="match status" value="1"/>
</dbReference>
<dbReference type="AlphaFoldDB" id="A0A1X2EGZ5"/>
<dbReference type="InterPro" id="IPR052523">
    <property type="entry name" value="Trichothecene_AcTrans"/>
</dbReference>
<dbReference type="PANTHER" id="PTHR42791">
    <property type="entry name" value="GNAT FAMILY ACETYLTRANSFERASE"/>
    <property type="match status" value="1"/>
</dbReference>
<dbReference type="EMBL" id="LQPZ01000035">
    <property type="protein sequence ID" value="ORX01687.1"/>
    <property type="molecule type" value="Genomic_DNA"/>
</dbReference>
<protein>
    <submittedName>
        <fullName evidence="2">GNAT family acetyltransferase</fullName>
    </submittedName>
</protein>
<keyword evidence="2" id="KW-0808">Transferase</keyword>
<organism evidence="2 3">
    <name type="scientific">Mycolicibacillus trivialis</name>
    <dbReference type="NCBI Taxonomy" id="1798"/>
    <lineage>
        <taxon>Bacteria</taxon>
        <taxon>Bacillati</taxon>
        <taxon>Actinomycetota</taxon>
        <taxon>Actinomycetes</taxon>
        <taxon>Mycobacteriales</taxon>
        <taxon>Mycobacteriaceae</taxon>
        <taxon>Mycolicibacillus</taxon>
    </lineage>
</organism>
<feature type="domain" description="N-acetyltransferase" evidence="1">
    <location>
        <begin position="3"/>
        <end position="199"/>
    </location>
</feature>
<dbReference type="InterPro" id="IPR000182">
    <property type="entry name" value="GNAT_dom"/>
</dbReference>